<reference evidence="14 15" key="1">
    <citation type="submission" date="2021-04" db="EMBL/GenBank/DDBJ databases">
        <authorList>
            <person name="De Guttry C."/>
            <person name="Zahm M."/>
            <person name="Klopp C."/>
            <person name="Cabau C."/>
            <person name="Louis A."/>
            <person name="Berthelot C."/>
            <person name="Parey E."/>
            <person name="Roest Crollius H."/>
            <person name="Montfort J."/>
            <person name="Robinson-Rechavi M."/>
            <person name="Bucao C."/>
            <person name="Bouchez O."/>
            <person name="Gislard M."/>
            <person name="Lluch J."/>
            <person name="Milhes M."/>
            <person name="Lampietro C."/>
            <person name="Lopez Roques C."/>
            <person name="Donnadieu C."/>
            <person name="Braasch I."/>
            <person name="Desvignes T."/>
            <person name="Postlethwait J."/>
            <person name="Bobe J."/>
            <person name="Wedekind C."/>
            <person name="Guiguen Y."/>
        </authorList>
    </citation>
    <scope>NUCLEOTIDE SEQUENCE [LARGE SCALE GENOMIC DNA]</scope>
    <source>
        <strain evidence="14">Cs_M1</strain>
        <tissue evidence="14">Blood</tissue>
    </source>
</reference>
<evidence type="ECO:0000256" key="8">
    <source>
        <dbReference type="ARBA" id="ARBA00023170"/>
    </source>
</evidence>
<evidence type="ECO:0000256" key="4">
    <source>
        <dbReference type="ARBA" id="ARBA00022729"/>
    </source>
</evidence>
<dbReference type="InterPro" id="IPR053896">
    <property type="entry name" value="BTN3A2-like_Ig-C"/>
</dbReference>
<dbReference type="InterPro" id="IPR036179">
    <property type="entry name" value="Ig-like_dom_sf"/>
</dbReference>
<evidence type="ECO:0000313" key="14">
    <source>
        <dbReference type="EMBL" id="KAK6309542.1"/>
    </source>
</evidence>
<dbReference type="SUPFAM" id="SSF48726">
    <property type="entry name" value="Immunoglobulin"/>
    <property type="match status" value="1"/>
</dbReference>
<evidence type="ECO:0000256" key="11">
    <source>
        <dbReference type="SAM" id="MobiDB-lite"/>
    </source>
</evidence>
<evidence type="ECO:0000259" key="13">
    <source>
        <dbReference type="PROSITE" id="PS50835"/>
    </source>
</evidence>
<dbReference type="InterPro" id="IPR051713">
    <property type="entry name" value="T-cell_Activation_Regulation"/>
</dbReference>
<dbReference type="PROSITE" id="PS50835">
    <property type="entry name" value="IG_LIKE"/>
    <property type="match status" value="1"/>
</dbReference>
<evidence type="ECO:0000256" key="5">
    <source>
        <dbReference type="ARBA" id="ARBA00022989"/>
    </source>
</evidence>
<dbReference type="AlphaFoldDB" id="A0AAN8LCR4"/>
<dbReference type="PANTHER" id="PTHR25466:SF2">
    <property type="entry name" value="T-LYMPHOCYTE ACTIVATION ANTIGEN CD86"/>
    <property type="match status" value="1"/>
</dbReference>
<protein>
    <recommendedName>
        <fullName evidence="13">Ig-like domain-containing protein</fullName>
    </recommendedName>
</protein>
<dbReference type="GO" id="GO:0009897">
    <property type="term" value="C:external side of plasma membrane"/>
    <property type="evidence" value="ECO:0007669"/>
    <property type="project" value="TreeGrafter"/>
</dbReference>
<evidence type="ECO:0000256" key="9">
    <source>
        <dbReference type="ARBA" id="ARBA00023180"/>
    </source>
</evidence>
<dbReference type="InterPro" id="IPR013783">
    <property type="entry name" value="Ig-like_fold"/>
</dbReference>
<dbReference type="GO" id="GO:0006955">
    <property type="term" value="P:immune response"/>
    <property type="evidence" value="ECO:0007669"/>
    <property type="project" value="TreeGrafter"/>
</dbReference>
<evidence type="ECO:0000256" key="10">
    <source>
        <dbReference type="ARBA" id="ARBA00023319"/>
    </source>
</evidence>
<name>A0AAN8LCR4_9TELE</name>
<gene>
    <name evidence="14" type="ORF">J4Q44_G00194230</name>
</gene>
<evidence type="ECO:0000256" key="6">
    <source>
        <dbReference type="ARBA" id="ARBA00023136"/>
    </source>
</evidence>
<keyword evidence="5 12" id="KW-1133">Transmembrane helix</keyword>
<dbReference type="EMBL" id="JAGTTL010000017">
    <property type="protein sequence ID" value="KAK6309542.1"/>
    <property type="molecule type" value="Genomic_DNA"/>
</dbReference>
<keyword evidence="9" id="KW-0325">Glycoprotein</keyword>
<dbReference type="InterPro" id="IPR007110">
    <property type="entry name" value="Ig-like_dom"/>
</dbReference>
<sequence>MEVPASEVCRITVNAAARYQKPNLTVNSTDMTLVCTTYGGFPEAQMTWRTHNRTLDPQEAVTKTTQDPGTRTYNISSRVNGTEGQNMTCSVHNPTLNEIRSTSIVIPKKENLSLGISLAVCASVIISLIAVTLCIKYLNFRKPRRKMIHCCPQSDPEHPPQEPEIEELNPQQ</sequence>
<dbReference type="Proteomes" id="UP001356427">
    <property type="component" value="Unassembled WGS sequence"/>
</dbReference>
<dbReference type="GO" id="GO:0042102">
    <property type="term" value="P:positive regulation of T cell proliferation"/>
    <property type="evidence" value="ECO:0007669"/>
    <property type="project" value="TreeGrafter"/>
</dbReference>
<dbReference type="Gene3D" id="2.60.40.10">
    <property type="entry name" value="Immunoglobulins"/>
    <property type="match status" value="1"/>
</dbReference>
<dbReference type="Pfam" id="PF22705">
    <property type="entry name" value="C2-set_3"/>
    <property type="match status" value="1"/>
</dbReference>
<feature type="domain" description="Ig-like" evidence="13">
    <location>
        <begin position="4"/>
        <end position="105"/>
    </location>
</feature>
<evidence type="ECO:0000256" key="12">
    <source>
        <dbReference type="SAM" id="Phobius"/>
    </source>
</evidence>
<dbReference type="GO" id="GO:0042130">
    <property type="term" value="P:negative regulation of T cell proliferation"/>
    <property type="evidence" value="ECO:0007669"/>
    <property type="project" value="TreeGrafter"/>
</dbReference>
<keyword evidence="15" id="KW-1185">Reference proteome</keyword>
<proteinExistence type="predicted"/>
<dbReference type="GO" id="GO:0071222">
    <property type="term" value="P:cellular response to lipopolysaccharide"/>
    <property type="evidence" value="ECO:0007669"/>
    <property type="project" value="TreeGrafter"/>
</dbReference>
<evidence type="ECO:0000256" key="7">
    <source>
        <dbReference type="ARBA" id="ARBA00023157"/>
    </source>
</evidence>
<comment type="caution">
    <text evidence="14">The sequence shown here is derived from an EMBL/GenBank/DDBJ whole genome shotgun (WGS) entry which is preliminary data.</text>
</comment>
<keyword evidence="7" id="KW-1015">Disulfide bond</keyword>
<keyword evidence="4" id="KW-0732">Signal</keyword>
<keyword evidence="8" id="KW-0675">Receptor</keyword>
<dbReference type="PANTHER" id="PTHR25466">
    <property type="entry name" value="T-LYMPHOCYTE ACTIVATION ANTIGEN"/>
    <property type="match status" value="1"/>
</dbReference>
<keyword evidence="6 12" id="KW-0472">Membrane</keyword>
<evidence type="ECO:0000313" key="15">
    <source>
        <dbReference type="Proteomes" id="UP001356427"/>
    </source>
</evidence>
<comment type="subcellular location">
    <subcellularLocation>
        <location evidence="1">Cell membrane</location>
        <topology evidence="1">Single-pass type I membrane protein</topology>
    </subcellularLocation>
</comment>
<feature type="region of interest" description="Disordered" evidence="11">
    <location>
        <begin position="152"/>
        <end position="172"/>
    </location>
</feature>
<evidence type="ECO:0000256" key="3">
    <source>
        <dbReference type="ARBA" id="ARBA00022692"/>
    </source>
</evidence>
<evidence type="ECO:0000256" key="1">
    <source>
        <dbReference type="ARBA" id="ARBA00004251"/>
    </source>
</evidence>
<keyword evidence="3 12" id="KW-0812">Transmembrane</keyword>
<keyword evidence="2" id="KW-1003">Cell membrane</keyword>
<feature type="transmembrane region" description="Helical" evidence="12">
    <location>
        <begin position="112"/>
        <end position="138"/>
    </location>
</feature>
<keyword evidence="10" id="KW-0393">Immunoglobulin domain</keyword>
<feature type="compositionally biased region" description="Acidic residues" evidence="11">
    <location>
        <begin position="163"/>
        <end position="172"/>
    </location>
</feature>
<organism evidence="14 15">
    <name type="scientific">Coregonus suidteri</name>
    <dbReference type="NCBI Taxonomy" id="861788"/>
    <lineage>
        <taxon>Eukaryota</taxon>
        <taxon>Metazoa</taxon>
        <taxon>Chordata</taxon>
        <taxon>Craniata</taxon>
        <taxon>Vertebrata</taxon>
        <taxon>Euteleostomi</taxon>
        <taxon>Actinopterygii</taxon>
        <taxon>Neopterygii</taxon>
        <taxon>Teleostei</taxon>
        <taxon>Protacanthopterygii</taxon>
        <taxon>Salmoniformes</taxon>
        <taxon>Salmonidae</taxon>
        <taxon>Coregoninae</taxon>
        <taxon>Coregonus</taxon>
    </lineage>
</organism>
<evidence type="ECO:0000256" key="2">
    <source>
        <dbReference type="ARBA" id="ARBA00022475"/>
    </source>
</evidence>
<accession>A0AAN8LCR4</accession>
<dbReference type="GO" id="GO:0031295">
    <property type="term" value="P:T cell costimulation"/>
    <property type="evidence" value="ECO:0007669"/>
    <property type="project" value="TreeGrafter"/>
</dbReference>
<dbReference type="GO" id="GO:0007166">
    <property type="term" value="P:cell surface receptor signaling pathway"/>
    <property type="evidence" value="ECO:0007669"/>
    <property type="project" value="TreeGrafter"/>
</dbReference>